<keyword evidence="8 9" id="KW-0472">Membrane</keyword>
<dbReference type="Proteomes" id="UP000323521">
    <property type="component" value="Chromosome"/>
</dbReference>
<dbReference type="OrthoDB" id="9780162at2"/>
<dbReference type="EMBL" id="CP017634">
    <property type="protein sequence ID" value="ATW25079.1"/>
    <property type="molecule type" value="Genomic_DNA"/>
</dbReference>
<sequence length="462" mass="50129">MDHSIKEEELRRNLKNRHIQMIAIGGAIGVGLFYGSAGAISMTGPSITLAYLIGGFFIFLIMRALGELSVATPVSGSFSAYATLYLGRFAGFFSGWTYWFQGITTVMAELSVVGIYLQFWFPDFPKWITALVILALLVTVNLINVKAYGEFEFWFALIKVVAIICMIIFGILMIFVGFGNGGNPVGLSNLWVNGGFFAGGLKGFLMVFILVAFAFGGVELIGVTAGEADDPQKSIPKAVNKVFWRIMIFYVGALAVMVTLYPWNQIGTQGSPFVLVFDKVGIPAAASIINFVVLTAALSGMNSALYAITRLLYNLSLNNNAPKAFGKVNKAGVPYVGIWFSAVVALIAVVLNYIVPAKVFDIISSVTVVAIITAWGTILLAQIKFRKEKLAAGEETAFKMPFWPVSSYLGLAFLAFLIIAMAFLAVTRVALYVAPVWVLLLVILYHFLRKGEQKAAGIGISK</sequence>
<evidence type="ECO:0000256" key="6">
    <source>
        <dbReference type="ARBA" id="ARBA00022970"/>
    </source>
</evidence>
<feature type="transmembrane region" description="Helical" evidence="9">
    <location>
        <begin position="284"/>
        <end position="313"/>
    </location>
</feature>
<feature type="domain" description="Amino acid permease/ SLC12A" evidence="10">
    <location>
        <begin position="18"/>
        <end position="450"/>
    </location>
</feature>
<evidence type="ECO:0000256" key="5">
    <source>
        <dbReference type="ARBA" id="ARBA00022692"/>
    </source>
</evidence>
<dbReference type="GO" id="GO:0005886">
    <property type="term" value="C:plasma membrane"/>
    <property type="evidence" value="ECO:0007669"/>
    <property type="project" value="UniProtKB-SubCell"/>
</dbReference>
<evidence type="ECO:0000256" key="2">
    <source>
        <dbReference type="ARBA" id="ARBA00008583"/>
    </source>
</evidence>
<comment type="subcellular location">
    <subcellularLocation>
        <location evidence="1">Cell membrane</location>
        <topology evidence="1">Multi-pass membrane protein</topology>
    </subcellularLocation>
</comment>
<feature type="transmembrane region" description="Helical" evidence="9">
    <location>
        <begin position="333"/>
        <end position="356"/>
    </location>
</feature>
<evidence type="ECO:0000256" key="7">
    <source>
        <dbReference type="ARBA" id="ARBA00022989"/>
    </source>
</evidence>
<evidence type="ECO:0000256" key="3">
    <source>
        <dbReference type="ARBA" id="ARBA00022448"/>
    </source>
</evidence>
<keyword evidence="12" id="KW-1185">Reference proteome</keyword>
<feature type="transmembrane region" description="Helical" evidence="9">
    <location>
        <begin position="156"/>
        <end position="176"/>
    </location>
</feature>
<proteinExistence type="inferred from homology"/>
<feature type="transmembrane region" description="Helical" evidence="9">
    <location>
        <begin position="48"/>
        <end position="66"/>
    </location>
</feature>
<feature type="transmembrane region" description="Helical" evidence="9">
    <location>
        <begin position="196"/>
        <end position="221"/>
    </location>
</feature>
<feature type="transmembrane region" description="Helical" evidence="9">
    <location>
        <begin position="402"/>
        <end position="423"/>
    </location>
</feature>
<keyword evidence="7 9" id="KW-1133">Transmembrane helix</keyword>
<evidence type="ECO:0000313" key="11">
    <source>
        <dbReference type="EMBL" id="ATW25079.1"/>
    </source>
</evidence>
<dbReference type="PANTHER" id="PTHR43495:SF4">
    <property type="entry name" value="AROMATIC AMINO ACID TRANSPORT PROTEIN AROP"/>
    <property type="match status" value="1"/>
</dbReference>
<reference evidence="11 12" key="1">
    <citation type="submission" date="2016-10" db="EMBL/GenBank/DDBJ databases">
        <title>Complete Genome Sequence of Peptococcaceae strain DCMF.</title>
        <authorList>
            <person name="Edwards R.J."/>
            <person name="Holland S.I."/>
            <person name="Deshpande N.P."/>
            <person name="Wong Y.K."/>
            <person name="Ertan H."/>
            <person name="Manefield M."/>
            <person name="Russell T.L."/>
            <person name="Lee M.J."/>
        </authorList>
    </citation>
    <scope>NUCLEOTIDE SEQUENCE [LARGE SCALE GENOMIC DNA]</scope>
    <source>
        <strain evidence="11 12">DCMF</strain>
    </source>
</reference>
<dbReference type="RefSeq" id="WP_148134323.1">
    <property type="nucleotide sequence ID" value="NZ_CP017634.1"/>
</dbReference>
<dbReference type="GO" id="GO:0006865">
    <property type="term" value="P:amino acid transport"/>
    <property type="evidence" value="ECO:0007669"/>
    <property type="project" value="UniProtKB-KW"/>
</dbReference>
<keyword evidence="6" id="KW-0029">Amino-acid transport</keyword>
<feature type="transmembrane region" description="Helical" evidence="9">
    <location>
        <begin position="362"/>
        <end position="381"/>
    </location>
</feature>
<accession>A0A3G1KRJ0</accession>
<evidence type="ECO:0000256" key="1">
    <source>
        <dbReference type="ARBA" id="ARBA00004651"/>
    </source>
</evidence>
<dbReference type="KEGG" id="fwa:DCMF_10085"/>
<dbReference type="Gene3D" id="1.20.1740.10">
    <property type="entry name" value="Amino acid/polyamine transporter I"/>
    <property type="match status" value="1"/>
</dbReference>
<dbReference type="GO" id="GO:0055085">
    <property type="term" value="P:transmembrane transport"/>
    <property type="evidence" value="ECO:0007669"/>
    <property type="project" value="InterPro"/>
</dbReference>
<organism evidence="11 12">
    <name type="scientific">Formimonas warabiya</name>
    <dbReference type="NCBI Taxonomy" id="1761012"/>
    <lineage>
        <taxon>Bacteria</taxon>
        <taxon>Bacillati</taxon>
        <taxon>Bacillota</taxon>
        <taxon>Clostridia</taxon>
        <taxon>Eubacteriales</taxon>
        <taxon>Peptococcaceae</taxon>
        <taxon>Candidatus Formimonas</taxon>
    </lineage>
</organism>
<feature type="transmembrane region" description="Helical" evidence="9">
    <location>
        <begin position="429"/>
        <end position="448"/>
    </location>
</feature>
<dbReference type="PIRSF" id="PIRSF006060">
    <property type="entry name" value="AA_transporter"/>
    <property type="match status" value="1"/>
</dbReference>
<dbReference type="InterPro" id="IPR004841">
    <property type="entry name" value="AA-permease/SLC12A_dom"/>
</dbReference>
<gene>
    <name evidence="11" type="ORF">DCMF_10085</name>
</gene>
<dbReference type="PANTHER" id="PTHR43495">
    <property type="entry name" value="GABA PERMEASE"/>
    <property type="match status" value="1"/>
</dbReference>
<protein>
    <submittedName>
        <fullName evidence="11">Aromatic amino acid transporter AroP</fullName>
    </submittedName>
</protein>
<name>A0A3G1KRJ0_FORW1</name>
<keyword evidence="4" id="KW-1003">Cell membrane</keyword>
<evidence type="ECO:0000256" key="4">
    <source>
        <dbReference type="ARBA" id="ARBA00022475"/>
    </source>
</evidence>
<evidence type="ECO:0000259" key="10">
    <source>
        <dbReference type="Pfam" id="PF00324"/>
    </source>
</evidence>
<dbReference type="Pfam" id="PF00324">
    <property type="entry name" value="AA_permease"/>
    <property type="match status" value="1"/>
</dbReference>
<dbReference type="AlphaFoldDB" id="A0A3G1KRJ0"/>
<dbReference type="FunFam" id="1.20.1740.10:FF:000001">
    <property type="entry name" value="Amino acid permease"/>
    <property type="match status" value="1"/>
</dbReference>
<evidence type="ECO:0000256" key="8">
    <source>
        <dbReference type="ARBA" id="ARBA00023136"/>
    </source>
</evidence>
<keyword evidence="5 9" id="KW-0812">Transmembrane</keyword>
<comment type="similarity">
    <text evidence="2">Belongs to the amino acid-polyamine-organocation (APC) superfamily. Amino acid transporter (AAT) (TC 2.A.3.1) family.</text>
</comment>
<feature type="transmembrane region" description="Helical" evidence="9">
    <location>
        <begin position="78"/>
        <end position="99"/>
    </location>
</feature>
<keyword evidence="3" id="KW-0813">Transport</keyword>
<feature type="transmembrane region" description="Helical" evidence="9">
    <location>
        <begin position="242"/>
        <end position="264"/>
    </location>
</feature>
<evidence type="ECO:0000256" key="9">
    <source>
        <dbReference type="SAM" id="Phobius"/>
    </source>
</evidence>
<feature type="transmembrane region" description="Helical" evidence="9">
    <location>
        <begin position="21"/>
        <end position="42"/>
    </location>
</feature>
<feature type="transmembrane region" description="Helical" evidence="9">
    <location>
        <begin position="127"/>
        <end position="144"/>
    </location>
</feature>
<evidence type="ECO:0000313" key="12">
    <source>
        <dbReference type="Proteomes" id="UP000323521"/>
    </source>
</evidence>